<keyword evidence="1" id="KW-1133">Transmembrane helix</keyword>
<comment type="caution">
    <text evidence="2">The sequence shown here is derived from an EMBL/GenBank/DDBJ whole genome shotgun (WGS) entry which is preliminary data.</text>
</comment>
<organism evidence="2 3">
    <name type="scientific">Nocardioides aquiterrae</name>
    <dbReference type="NCBI Taxonomy" id="203799"/>
    <lineage>
        <taxon>Bacteria</taxon>
        <taxon>Bacillati</taxon>
        <taxon>Actinomycetota</taxon>
        <taxon>Actinomycetes</taxon>
        <taxon>Propionibacteriales</taxon>
        <taxon>Nocardioidaceae</taxon>
        <taxon>Nocardioides</taxon>
    </lineage>
</organism>
<dbReference type="Pfam" id="PF11271">
    <property type="entry name" value="PorA"/>
    <property type="match status" value="1"/>
</dbReference>
<dbReference type="Proteomes" id="UP001499979">
    <property type="component" value="Unassembled WGS sequence"/>
</dbReference>
<protein>
    <submittedName>
        <fullName evidence="2">DUF3068 domain-containing protein</fullName>
    </submittedName>
</protein>
<keyword evidence="3" id="KW-1185">Reference proteome</keyword>
<dbReference type="RefSeq" id="WP_343908675.1">
    <property type="nucleotide sequence ID" value="NZ_BAAAJE010000016.1"/>
</dbReference>
<sequence length="317" mass="33817">MRKLVAPILIGLGAFLIAAAVVAQVWAPGQIERTPLDTDNTTRLAGDAQVATGPDLELQPTAVLAWSGNQVDSKASTDHVAVWFTSLCVVRDEGGIDGCVRAKDPQGRLISAETDVFATDRHTALTVPNDGYVPPKTPQQEGLQNKWPFGAEKTTYPVWDGVIGAAVDARYTGTDEVDGLRTYVYRADASAERVKVVGDVKGSYLQTTEYYVEPRTGAIINQVVHQERVARGVGKILDLDLAFTDDQIRTNVDDAHANIGQLRLIEDIVPLVGYLAGGLAVVAGLALLLLGRRGRRVGQEGPEQVAAAATPSAPRSS</sequence>
<evidence type="ECO:0000256" key="1">
    <source>
        <dbReference type="SAM" id="Phobius"/>
    </source>
</evidence>
<evidence type="ECO:0000313" key="3">
    <source>
        <dbReference type="Proteomes" id="UP001499979"/>
    </source>
</evidence>
<dbReference type="InterPro" id="IPR021424">
    <property type="entry name" value="PorA"/>
</dbReference>
<proteinExistence type="predicted"/>
<dbReference type="EMBL" id="BAAAJE010000016">
    <property type="protein sequence ID" value="GAA1151697.1"/>
    <property type="molecule type" value="Genomic_DNA"/>
</dbReference>
<keyword evidence="1" id="KW-0472">Membrane</keyword>
<evidence type="ECO:0000313" key="2">
    <source>
        <dbReference type="EMBL" id="GAA1151697.1"/>
    </source>
</evidence>
<gene>
    <name evidence="2" type="ORF">GCM10009606_32860</name>
</gene>
<reference evidence="2 3" key="1">
    <citation type="journal article" date="2019" name="Int. J. Syst. Evol. Microbiol.">
        <title>The Global Catalogue of Microorganisms (GCM) 10K type strain sequencing project: providing services to taxonomists for standard genome sequencing and annotation.</title>
        <authorList>
            <consortium name="The Broad Institute Genomics Platform"/>
            <consortium name="The Broad Institute Genome Sequencing Center for Infectious Disease"/>
            <person name="Wu L."/>
            <person name="Ma J."/>
        </authorList>
    </citation>
    <scope>NUCLEOTIDE SEQUENCE [LARGE SCALE GENOMIC DNA]</scope>
    <source>
        <strain evidence="2 3">JCM 11813</strain>
    </source>
</reference>
<accession>A0ABN1UJS6</accession>
<name>A0ABN1UJS6_9ACTN</name>
<feature type="transmembrane region" description="Helical" evidence="1">
    <location>
        <begin position="271"/>
        <end position="290"/>
    </location>
</feature>
<keyword evidence="1" id="KW-0812">Transmembrane</keyword>